<evidence type="ECO:0000256" key="1">
    <source>
        <dbReference type="SAM" id="MobiDB-lite"/>
    </source>
</evidence>
<proteinExistence type="predicted"/>
<dbReference type="EMBL" id="JABMIG020000053">
    <property type="protein sequence ID" value="KAL3797646.1"/>
    <property type="molecule type" value="Genomic_DNA"/>
</dbReference>
<keyword evidence="2" id="KW-0732">Signal</keyword>
<feature type="signal peptide" evidence="2">
    <location>
        <begin position="1"/>
        <end position="28"/>
    </location>
</feature>
<dbReference type="InterPro" id="IPR010869">
    <property type="entry name" value="DUF1501"/>
</dbReference>
<name>A0ABD3QDN6_9STRA</name>
<evidence type="ECO:0000313" key="4">
    <source>
        <dbReference type="Proteomes" id="UP001516023"/>
    </source>
</evidence>
<dbReference type="Pfam" id="PF08811">
    <property type="entry name" value="DUF1800"/>
    <property type="match status" value="2"/>
</dbReference>
<feature type="region of interest" description="Disordered" evidence="1">
    <location>
        <begin position="2311"/>
        <end position="2583"/>
    </location>
</feature>
<accession>A0ABD3QDN6</accession>
<dbReference type="Pfam" id="PF07394">
    <property type="entry name" value="DUF1501"/>
    <property type="match status" value="1"/>
</dbReference>
<feature type="compositionally biased region" description="Low complexity" evidence="1">
    <location>
        <begin position="2459"/>
        <end position="2488"/>
    </location>
</feature>
<sequence>MASIATAMKQKLLALALLGLFLPPRSSGANITFSSNATLVACPTDLSTPAQVASFTSGSFLVSPTSQEGHLCILSRVNRNDTSKKVYIPIARSYDGNDWHRVEGRYISFVDTQCGTSANHGVGYSAGDYLCEIFVPKLEPDNVGYFLTKWEDNSATPRREAARFLEKATWGPRWSEIISLENSIATSGKKALALWVKNQQSLAPTSHRAFFRQRLNPRTVESYLYGIPGPMACKENARFRRFAFTYKDLELSRGNSGHWAGNSGLPFTPVEIKTIAIDGVNHYSVKFGGEIRTILPRPLTYKDSNNVNVTLSDGKYTICHVEEVVGDKIGNVTYNSVQFQLLVGALCTSSYTNAGGVADGKGDGSITAKVGTTLVRIYDKNAYVVMRPKVKLIQGGNPEVMIPDSYDKTGLSWIDLSTLDTNSEIININTERTHDSSWLLKKDLNTCTDQNGNEFPDPARLAYTDYFSYGHGKYNLDKPIFAKLPGVNKWALHDFRTQFKGNTPESPLEDGGGAAMKAAARSGNNEDGNPNTDLVDFYRSNMYDPGAVVEAVWKYLPSYAGPDNGGVIVCGSENEVAPIPTEDDHFDVTNRKVQPGPIDYGGQKITVWVEVVLAAKDQLCQRLSFGLSKIFATSTSTNPDSFNSETNIGVYDNFVTSCFSTYKDVMKKVSFNQEMSEQREGNMSYRVFSPFISEFIQIFYYSSEVTFKFSKSVAADWHKSGTLAWPDENYARENLQLHSIGLLKLNDDGTPVLDRFGKRVANYEQKHIFSAAKIWTSFTESFRRGNYEDLDWASISYLDPLRIRDVSERDWFPKISTNGGYIGDKYPLCADLPERHFLKKGATFRLLGGSSVTLSHNDPLDWEGNSEVQRMSLHPGSQLFNALCNPTNASLPLSTLTSGTGLAEYNETFKAPFCRGTNETCDSGALLLGRASEQNSPNTLDGCSDGQDRTTTYTESVSRIIVTSVNGQELRGGDAVKVKATVISRSKQDRIDFYYASDASSPVWTFITSVAPRAATPPSEIGVTLPYTSFPDVTYTLPKCLSTSGCKQAVRVVSRSSRMQSNPTTTTARTDAYLKPNSNCPNAPYDDIDDVAFEVLPSPRPKDTCSFDTIVTLDRNLECEGQECAVSTVRVVEVMAGVFYEYIHLPCVHLPFYSDAVKVFAGWGNYIYMCADKKLPSARSTCCGSYTDRDLSISHWADVLSEYRGERLTYQGNTERCAAWGRTVCDPQRIVQGGHCLHHQSCVDVRSSDTVLTNSAWHWTTASCLIQVKVNADGLIAILHRPQDKWTRWGSQTFPKFKVTSMKTKPYFHVHWDTTNVPVGKLEYPQVTDNGCDGGTISGDFCVCSTSVTTHAAFDSTPTKETILSDLFVGAFDPVMFEENEYTALIETDSVDGVSVYKKAGYSDYSEHTIFRIKDDSSDNYIFLKNVHSKVVVCNGTFFFRNSPTFYDIADPQLVSAYHEIDAYLDYVDRHDSTPPFVCKTLSKHFGHSNPSPQHVLGCSNAYKNGVFTWTNPVDSADTILFGSGKRGDLMAVSASILLSNDALSATLDSDPSFGGLKEPLHKLMHLMRSLEFNLSLSHRRTDTLISLSAQDILGQSPYGAPDQFSFFSPDYSPAGAHVESSLVSPEAELLNMKYVIGSQNAFYTLLQDGLTICWGGIGPSWNGGKGSCNGNSEAAGYLSFVPEGDISSSSNVVSQLSTLLTADRLDASSRNVIQSAYSAALASKGEAAALKVAQALLVSTPVFHASNNAVPENVERGSTQPHGHDEDEPYKAIIHLNLFGGMDSMNLLVPHPDGCAGLYDEYRTERGENLYLKVDELIKVNASTSEQPCSSFGINKYLGQGFANLYNEGEVIFIANAGHLQKPVTAGNFLAETKTQLFSHYTMKEESFKVDAFKQRDDTGVLGRMTDILGNNMSTSRISIDRSSNNLVGDPTIGLKVDVMGSRGPDRFYSRDIYGIKQIIHELNNVTAETSSIHADLWSQSFIDAEKKSDSYLSMLQNVPQSNVIPNTGLGRQIQMILKLIQLHAVREVNRDTFALTIDGFDTHFDLKNVLSQKFAEIGPALKGFRDELVTLGLWNSITIVISSEMGRTITPNTSAGTDHGWGGHHIVMGGNLKGGKILGHHPDTYNSNWMYNTGRGVWIPTTPNEAMWYGIAQWFGLKSDIALSYALPNMNNFGCRLYSETDLYRDGTGKVLGCGGDVLTFSQHFFLSEPRLMNPEEQKSFCAKVNDAIDGISIRCVILDQIIASRDPNVFQRSLNELGYTLDVTYEISSDSAGVFTLINDVVNSDVFKTAAAIEFDMTVSIQSAQVLTTPTQSPTRAPTLSPTHPTASPTTSPTNSPSKWPTVSPSESPSVSPSNSPTRFPSASPSMSPSVTPSKSPSRSPFVSPSKSPSVSPSDSPTRLPSVSPSMSPLATPSRPPSKSPMMSPSKSPSVSPSRSPLKSPSTSPSTSPSAPPSALPSRSPIVFPSKSPSVSPSHSPTSFPFVSPIISPLANPSKSPSRSPIALPSVSPIIPQFGNPSMSPSRSPIVLTSKSPSVYPSKSPTRFPSTLPSTSSSATPSKSPASSSIELPTKSPSVSPSKSPIHVFKWSYLILCSLNGSMHDYY</sequence>
<dbReference type="PANTHER" id="PTHR43737">
    <property type="entry name" value="BLL7424 PROTEIN"/>
    <property type="match status" value="1"/>
</dbReference>
<feature type="compositionally biased region" description="Low complexity" evidence="1">
    <location>
        <begin position="2533"/>
        <end position="2583"/>
    </location>
</feature>
<feature type="compositionally biased region" description="Polar residues" evidence="1">
    <location>
        <begin position="2402"/>
        <end position="2414"/>
    </location>
</feature>
<feature type="compositionally biased region" description="Polar residues" evidence="1">
    <location>
        <begin position="2518"/>
        <end position="2532"/>
    </location>
</feature>
<gene>
    <name evidence="3" type="ORF">HJC23_013478</name>
</gene>
<evidence type="ECO:0000256" key="2">
    <source>
        <dbReference type="SAM" id="SignalP"/>
    </source>
</evidence>
<keyword evidence="4" id="KW-1185">Reference proteome</keyword>
<protein>
    <submittedName>
        <fullName evidence="3">Uncharacterized protein</fullName>
    </submittedName>
</protein>
<evidence type="ECO:0000313" key="3">
    <source>
        <dbReference type="EMBL" id="KAL3797646.1"/>
    </source>
</evidence>
<dbReference type="Proteomes" id="UP001516023">
    <property type="component" value="Unassembled WGS sequence"/>
</dbReference>
<reference evidence="3 4" key="1">
    <citation type="journal article" date="2020" name="G3 (Bethesda)">
        <title>Improved Reference Genome for Cyclotella cryptica CCMP332, a Model for Cell Wall Morphogenesis, Salinity Adaptation, and Lipid Production in Diatoms (Bacillariophyta).</title>
        <authorList>
            <person name="Roberts W.R."/>
            <person name="Downey K.M."/>
            <person name="Ruck E.C."/>
            <person name="Traller J.C."/>
            <person name="Alverson A.J."/>
        </authorList>
    </citation>
    <scope>NUCLEOTIDE SEQUENCE [LARGE SCALE GENOMIC DNA]</scope>
    <source>
        <strain evidence="3 4">CCMP332</strain>
    </source>
</reference>
<feature type="compositionally biased region" description="Polar residues" evidence="1">
    <location>
        <begin position="2362"/>
        <end position="2375"/>
    </location>
</feature>
<feature type="chain" id="PRO_5044840420" evidence="2">
    <location>
        <begin position="29"/>
        <end position="2606"/>
    </location>
</feature>
<feature type="compositionally biased region" description="Low complexity" evidence="1">
    <location>
        <begin position="2423"/>
        <end position="2452"/>
    </location>
</feature>
<organism evidence="3 4">
    <name type="scientific">Cyclotella cryptica</name>
    <dbReference type="NCBI Taxonomy" id="29204"/>
    <lineage>
        <taxon>Eukaryota</taxon>
        <taxon>Sar</taxon>
        <taxon>Stramenopiles</taxon>
        <taxon>Ochrophyta</taxon>
        <taxon>Bacillariophyta</taxon>
        <taxon>Coscinodiscophyceae</taxon>
        <taxon>Thalassiosirophycidae</taxon>
        <taxon>Stephanodiscales</taxon>
        <taxon>Stephanodiscaceae</taxon>
        <taxon>Cyclotella</taxon>
    </lineage>
</organism>
<dbReference type="PANTHER" id="PTHR43737:SF1">
    <property type="entry name" value="DUF1501 DOMAIN-CONTAINING PROTEIN"/>
    <property type="match status" value="1"/>
</dbReference>
<feature type="compositionally biased region" description="Low complexity" evidence="1">
    <location>
        <begin position="2321"/>
        <end position="2361"/>
    </location>
</feature>
<comment type="caution">
    <text evidence="3">The sequence shown here is derived from an EMBL/GenBank/DDBJ whole genome shotgun (WGS) entry which is preliminary data.</text>
</comment>
<dbReference type="InterPro" id="IPR014917">
    <property type="entry name" value="DUF1800"/>
</dbReference>
<feature type="compositionally biased region" description="Low complexity" evidence="1">
    <location>
        <begin position="2376"/>
        <end position="2400"/>
    </location>
</feature>